<reference evidence="1" key="1">
    <citation type="submission" date="2018-02" db="EMBL/GenBank/DDBJ databases">
        <title>The genomes of Aspergillus section Nigri reveals drivers in fungal speciation.</title>
        <authorList>
            <consortium name="DOE Joint Genome Institute"/>
            <person name="Vesth T.C."/>
            <person name="Nybo J."/>
            <person name="Theobald S."/>
            <person name="Brandl J."/>
            <person name="Frisvad J.C."/>
            <person name="Nielsen K.F."/>
            <person name="Lyhne E.K."/>
            <person name="Kogle M.E."/>
            <person name="Kuo A."/>
            <person name="Riley R."/>
            <person name="Clum A."/>
            <person name="Nolan M."/>
            <person name="Lipzen A."/>
            <person name="Salamov A."/>
            <person name="Henrissat B."/>
            <person name="Wiebenga A."/>
            <person name="De vries R.P."/>
            <person name="Grigoriev I.V."/>
            <person name="Mortensen U.H."/>
            <person name="Andersen M.R."/>
            <person name="Baker S.E."/>
        </authorList>
    </citation>
    <scope>NUCLEOTIDE SEQUENCE</scope>
    <source>
        <strain evidence="1">CBS 115574</strain>
    </source>
</reference>
<sequence length="254" mass="28325">MASVAEHARRALSVLASRERPKSTRDTSQELVDGPFREIARQHPFLSLFYYFPQNPHGDCDSLTCLSNANMEALNRDPEWTSMVEYIGVLSTLVNPHFRLCFAEAPVPSQLGPVVVSVYRHFGDFKGWIPMPLNASVSSTIFAEKILNSLRHIIEHYDRSGADGEWVAVLGFSQAARLAASLLFQEQLRGTGLVRGYGEIIFRFAVLFARRDPIISVDADAMMSVSSADLSVPTIHIHGLQDPGLEYHRGLLER</sequence>
<evidence type="ECO:0000313" key="1">
    <source>
        <dbReference type="EMBL" id="RAK90551.1"/>
    </source>
</evidence>
<evidence type="ECO:0000313" key="2">
    <source>
        <dbReference type="Proteomes" id="UP000249748"/>
    </source>
</evidence>
<keyword evidence="2" id="KW-1185">Reference proteome</keyword>
<protein>
    <submittedName>
        <fullName evidence="1">Uncharacterized protein</fullName>
    </submittedName>
</protein>
<proteinExistence type="predicted"/>
<dbReference type="EMBL" id="KZ824544">
    <property type="protein sequence ID" value="RAK90551.1"/>
    <property type="molecule type" value="Genomic_DNA"/>
</dbReference>
<accession>A0ACD1ILD7</accession>
<name>A0ACD1ILD7_9EURO</name>
<organism evidence="1 2">
    <name type="scientific">Aspergillus costaricaensis CBS 115574</name>
    <dbReference type="NCBI Taxonomy" id="1448317"/>
    <lineage>
        <taxon>Eukaryota</taxon>
        <taxon>Fungi</taxon>
        <taxon>Dikarya</taxon>
        <taxon>Ascomycota</taxon>
        <taxon>Pezizomycotina</taxon>
        <taxon>Eurotiomycetes</taxon>
        <taxon>Eurotiomycetidae</taxon>
        <taxon>Eurotiales</taxon>
        <taxon>Aspergillaceae</taxon>
        <taxon>Aspergillus</taxon>
        <taxon>Aspergillus subgen. Circumdati</taxon>
    </lineage>
</organism>
<dbReference type="Proteomes" id="UP000249748">
    <property type="component" value="Unassembled WGS sequence"/>
</dbReference>
<gene>
    <name evidence="1" type="ORF">BO79DRAFT_253334</name>
</gene>